<organism evidence="1 2">
    <name type="scientific">Finegoldia magna</name>
    <name type="common">Peptostreptococcus magnus</name>
    <dbReference type="NCBI Taxonomy" id="1260"/>
    <lineage>
        <taxon>Bacteria</taxon>
        <taxon>Bacillati</taxon>
        <taxon>Bacillota</taxon>
        <taxon>Tissierellia</taxon>
        <taxon>Tissierellales</taxon>
        <taxon>Peptoniphilaceae</taxon>
        <taxon>Finegoldia</taxon>
    </lineage>
</organism>
<protein>
    <submittedName>
        <fullName evidence="1">Uncharacterized protein</fullName>
    </submittedName>
</protein>
<dbReference type="RefSeq" id="WP_094205318.1">
    <property type="nucleotide sequence ID" value="NZ_NDYC01000010.1"/>
</dbReference>
<evidence type="ECO:0000313" key="2">
    <source>
        <dbReference type="Proteomes" id="UP000215413"/>
    </source>
</evidence>
<proteinExistence type="predicted"/>
<reference evidence="2" key="1">
    <citation type="submission" date="2017-04" db="EMBL/GenBank/DDBJ databases">
        <title>Finegoldia magna isolated from orthopedic joint implant-associated infections.</title>
        <authorList>
            <person name="Bjorklund S."/>
            <person name="Bruggemann H."/>
            <person name="Jensen A."/>
            <person name="Hellmark B."/>
            <person name="Soderquist B."/>
        </authorList>
    </citation>
    <scope>NUCLEOTIDE SEQUENCE [LARGE SCALE GENOMIC DNA]</scope>
    <source>
        <strain evidence="2">CCUG 54800</strain>
    </source>
</reference>
<dbReference type="CDD" id="cd09911">
    <property type="entry name" value="Lin0431_like"/>
    <property type="match status" value="1"/>
</dbReference>
<sequence length="125" mass="14176">MTKYDKILIGFLLCFSAVLFVILNINNVNSQDKYVSIQVNGKEIKQITLPIDHYDYKIDNKYGHNVVHINGYSVSITESDCPEKLCMLKGKIDKPGDVIVCLPNKLVVEVKANKQNKDDIDVVNY</sequence>
<dbReference type="InterPro" id="IPR038690">
    <property type="entry name" value="NusG_2_sf"/>
</dbReference>
<comment type="caution">
    <text evidence="1">The sequence shown here is derived from an EMBL/GenBank/DDBJ whole genome shotgun (WGS) entry which is preliminary data.</text>
</comment>
<accession>A0A233V7V0</accession>
<dbReference type="Pfam" id="PF07009">
    <property type="entry name" value="NusG_II"/>
    <property type="match status" value="1"/>
</dbReference>
<dbReference type="AlphaFoldDB" id="A0A233V7V0"/>
<dbReference type="EMBL" id="NDYC01000010">
    <property type="protein sequence ID" value="OXZ28467.1"/>
    <property type="molecule type" value="Genomic_DNA"/>
</dbReference>
<dbReference type="Proteomes" id="UP000215413">
    <property type="component" value="Unassembled WGS sequence"/>
</dbReference>
<gene>
    <name evidence="1" type="ORF">B9N49_02090</name>
</gene>
<name>A0A233V7V0_FINMA</name>
<evidence type="ECO:0000313" key="1">
    <source>
        <dbReference type="EMBL" id="OXZ28467.1"/>
    </source>
</evidence>
<dbReference type="Gene3D" id="2.60.320.10">
    <property type="entry name" value="N-utilization substance G protein NusG, insert domain"/>
    <property type="match status" value="1"/>
</dbReference>